<organism evidence="1 2">
    <name type="scientific">Candidatus Gottesmanbacteria bacterium RIFCSPHIGHO2_01_FULL_39_10</name>
    <dbReference type="NCBI Taxonomy" id="1798375"/>
    <lineage>
        <taxon>Bacteria</taxon>
        <taxon>Candidatus Gottesmaniibacteriota</taxon>
    </lineage>
</organism>
<protein>
    <submittedName>
        <fullName evidence="1">Uncharacterized protein</fullName>
    </submittedName>
</protein>
<name>A0A1F5ZP54_9BACT</name>
<dbReference type="Proteomes" id="UP000177383">
    <property type="component" value="Unassembled WGS sequence"/>
</dbReference>
<dbReference type="AlphaFoldDB" id="A0A1F5ZP54"/>
<proteinExistence type="predicted"/>
<sequence>MLSDEQLSGEVVSAAGEKLEGLFLQFRRGLEAAHKQGTILTILSFNSYRTQWRDAFREFPEHVKERMKSLCDALILAENVNAAYPEETTETGKTTLDVLKLHFEGAMSQSIEGVRDEYAKDMLARILLARGSTDSKHTAHEFNFADEASQIAAELGLSNGWYGKDVAGVTLGRVCQAVVRGKVRLNYQPTAPPPAS</sequence>
<evidence type="ECO:0000313" key="2">
    <source>
        <dbReference type="Proteomes" id="UP000177383"/>
    </source>
</evidence>
<comment type="caution">
    <text evidence="1">The sequence shown here is derived from an EMBL/GenBank/DDBJ whole genome shotgun (WGS) entry which is preliminary data.</text>
</comment>
<evidence type="ECO:0000313" key="1">
    <source>
        <dbReference type="EMBL" id="OGG14114.1"/>
    </source>
</evidence>
<dbReference type="STRING" id="1798375.A2773_05175"/>
<dbReference type="EMBL" id="MFJE01000024">
    <property type="protein sequence ID" value="OGG14114.1"/>
    <property type="molecule type" value="Genomic_DNA"/>
</dbReference>
<reference evidence="1 2" key="1">
    <citation type="journal article" date="2016" name="Nat. Commun.">
        <title>Thousands of microbial genomes shed light on interconnected biogeochemical processes in an aquifer system.</title>
        <authorList>
            <person name="Anantharaman K."/>
            <person name="Brown C.T."/>
            <person name="Hug L.A."/>
            <person name="Sharon I."/>
            <person name="Castelle C.J."/>
            <person name="Probst A.J."/>
            <person name="Thomas B.C."/>
            <person name="Singh A."/>
            <person name="Wilkins M.J."/>
            <person name="Karaoz U."/>
            <person name="Brodie E.L."/>
            <person name="Williams K.H."/>
            <person name="Hubbard S.S."/>
            <person name="Banfield J.F."/>
        </authorList>
    </citation>
    <scope>NUCLEOTIDE SEQUENCE [LARGE SCALE GENOMIC DNA]</scope>
</reference>
<accession>A0A1F5ZP54</accession>
<gene>
    <name evidence="1" type="ORF">A2773_05175</name>
</gene>